<dbReference type="InterPro" id="IPR000182">
    <property type="entry name" value="GNAT_dom"/>
</dbReference>
<accession>A0ABQ5VHB0</accession>
<sequence>MGNGAFRLLKPSDADQALVLYNELTVGPPAESTAGFSVVLDHPGTQVLGVFAGADLAAMVTLHLLPNVLWNGRPYGLIENVVTRASHQQRGFGRQVMQGAIDAAWAANAYKIMLMTGQGRGATGFYESLGFSSKDKFAMVMRRD</sequence>
<dbReference type="PROSITE" id="PS51186">
    <property type="entry name" value="GNAT"/>
    <property type="match status" value="1"/>
</dbReference>
<evidence type="ECO:0000259" key="1">
    <source>
        <dbReference type="PROSITE" id="PS51186"/>
    </source>
</evidence>
<dbReference type="RefSeq" id="WP_284371740.1">
    <property type="nucleotide sequence ID" value="NZ_BSNL01000001.1"/>
</dbReference>
<dbReference type="SUPFAM" id="SSF55729">
    <property type="entry name" value="Acyl-CoA N-acyltransferases (Nat)"/>
    <property type="match status" value="1"/>
</dbReference>
<comment type="caution">
    <text evidence="2">The sequence shown here is derived from an EMBL/GenBank/DDBJ whole genome shotgun (WGS) entry which is preliminary data.</text>
</comment>
<dbReference type="EMBL" id="BSNL01000001">
    <property type="protein sequence ID" value="GLQ26482.1"/>
    <property type="molecule type" value="Genomic_DNA"/>
</dbReference>
<organism evidence="2 3">
    <name type="scientific">Sulfitobacter pacificus</name>
    <dbReference type="NCBI Taxonomy" id="1499314"/>
    <lineage>
        <taxon>Bacteria</taxon>
        <taxon>Pseudomonadati</taxon>
        <taxon>Pseudomonadota</taxon>
        <taxon>Alphaproteobacteria</taxon>
        <taxon>Rhodobacterales</taxon>
        <taxon>Roseobacteraceae</taxon>
        <taxon>Sulfitobacter</taxon>
    </lineage>
</organism>
<proteinExistence type="predicted"/>
<reference evidence="2" key="2">
    <citation type="submission" date="2023-01" db="EMBL/GenBank/DDBJ databases">
        <title>Draft genome sequence of Sulfitobacter pacificus strain NBRC 109915.</title>
        <authorList>
            <person name="Sun Q."/>
            <person name="Mori K."/>
        </authorList>
    </citation>
    <scope>NUCLEOTIDE SEQUENCE</scope>
    <source>
        <strain evidence="2">NBRC 109915</strain>
    </source>
</reference>
<evidence type="ECO:0000313" key="2">
    <source>
        <dbReference type="EMBL" id="GLQ26482.1"/>
    </source>
</evidence>
<gene>
    <name evidence="2" type="ORF">GCM10007927_12850</name>
</gene>
<dbReference type="Gene3D" id="3.40.630.30">
    <property type="match status" value="1"/>
</dbReference>
<feature type="domain" description="N-acetyltransferase" evidence="1">
    <location>
        <begin position="4"/>
        <end position="144"/>
    </location>
</feature>
<dbReference type="InterPro" id="IPR016181">
    <property type="entry name" value="Acyl_CoA_acyltransferase"/>
</dbReference>
<dbReference type="Proteomes" id="UP001161388">
    <property type="component" value="Unassembled WGS sequence"/>
</dbReference>
<dbReference type="Pfam" id="PF00583">
    <property type="entry name" value="Acetyltransf_1"/>
    <property type="match status" value="1"/>
</dbReference>
<keyword evidence="3" id="KW-1185">Reference proteome</keyword>
<protein>
    <recommendedName>
        <fullName evidence="1">N-acetyltransferase domain-containing protein</fullName>
    </recommendedName>
</protein>
<evidence type="ECO:0000313" key="3">
    <source>
        <dbReference type="Proteomes" id="UP001161388"/>
    </source>
</evidence>
<name>A0ABQ5VHB0_9RHOB</name>
<reference evidence="2" key="1">
    <citation type="journal article" date="2014" name="Int. J. Syst. Evol. Microbiol.">
        <title>Complete genome of a new Firmicutes species belonging to the dominant human colonic microbiota ('Ruminococcus bicirculans') reveals two chromosomes and a selective capacity to utilize plant glucans.</title>
        <authorList>
            <consortium name="NISC Comparative Sequencing Program"/>
            <person name="Wegmann U."/>
            <person name="Louis P."/>
            <person name="Goesmann A."/>
            <person name="Henrissat B."/>
            <person name="Duncan S.H."/>
            <person name="Flint H.J."/>
        </authorList>
    </citation>
    <scope>NUCLEOTIDE SEQUENCE</scope>
    <source>
        <strain evidence="2">NBRC 109915</strain>
    </source>
</reference>